<evidence type="ECO:0000313" key="2">
    <source>
        <dbReference type="EMBL" id="PNW88021.1"/>
    </source>
</evidence>
<proteinExistence type="predicted"/>
<evidence type="ECO:0000256" key="1">
    <source>
        <dbReference type="SAM" id="MobiDB-lite"/>
    </source>
</evidence>
<feature type="compositionally biased region" description="Low complexity" evidence="1">
    <location>
        <begin position="40"/>
        <end position="51"/>
    </location>
</feature>
<gene>
    <name evidence="2" type="ORF">CHLRE_01g011050v5</name>
</gene>
<protein>
    <submittedName>
        <fullName evidence="2">Uncharacterized protein</fullName>
    </submittedName>
</protein>
<dbReference type="InParanoid" id="A0A2K3E5F6"/>
<evidence type="ECO:0000313" key="3">
    <source>
        <dbReference type="Proteomes" id="UP000006906"/>
    </source>
</evidence>
<sequence>MGHDPAMHLLSSKQLAAADASAAALAGSLPAPRGCAGEPQQQQQRSSSSSRVAVRLQTVP</sequence>
<dbReference type="RefSeq" id="XP_042928215.1">
    <property type="nucleotide sequence ID" value="XM_043058301.1"/>
</dbReference>
<accession>A0A2K3E5F6</accession>
<dbReference type="AlphaFoldDB" id="A0A2K3E5F6"/>
<dbReference type="EMBL" id="CM008962">
    <property type="protein sequence ID" value="PNW88021.1"/>
    <property type="molecule type" value="Genomic_DNA"/>
</dbReference>
<name>A0A2K3E5F6_CHLRE</name>
<dbReference type="Proteomes" id="UP000006906">
    <property type="component" value="Chromosome 1"/>
</dbReference>
<dbReference type="Gramene" id="PNW88021">
    <property type="protein sequence ID" value="PNW88021"/>
    <property type="gene ID" value="CHLRE_01g011050v5"/>
</dbReference>
<dbReference type="GeneID" id="5715024"/>
<keyword evidence="3" id="KW-1185">Reference proteome</keyword>
<dbReference type="KEGG" id="cre:CHLRE_01g011050v5"/>
<reference evidence="2 3" key="1">
    <citation type="journal article" date="2007" name="Science">
        <title>The Chlamydomonas genome reveals the evolution of key animal and plant functions.</title>
        <authorList>
            <person name="Merchant S.S."/>
            <person name="Prochnik S.E."/>
            <person name="Vallon O."/>
            <person name="Harris E.H."/>
            <person name="Karpowicz S.J."/>
            <person name="Witman G.B."/>
            <person name="Terry A."/>
            <person name="Salamov A."/>
            <person name="Fritz-Laylin L.K."/>
            <person name="Marechal-Drouard L."/>
            <person name="Marshall W.F."/>
            <person name="Qu L.H."/>
            <person name="Nelson D.R."/>
            <person name="Sanderfoot A.A."/>
            <person name="Spalding M.H."/>
            <person name="Kapitonov V.V."/>
            <person name="Ren Q."/>
            <person name="Ferris P."/>
            <person name="Lindquist E."/>
            <person name="Shapiro H."/>
            <person name="Lucas S.M."/>
            <person name="Grimwood J."/>
            <person name="Schmutz J."/>
            <person name="Cardol P."/>
            <person name="Cerutti H."/>
            <person name="Chanfreau G."/>
            <person name="Chen C.L."/>
            <person name="Cognat V."/>
            <person name="Croft M.T."/>
            <person name="Dent R."/>
            <person name="Dutcher S."/>
            <person name="Fernandez E."/>
            <person name="Fukuzawa H."/>
            <person name="Gonzalez-Ballester D."/>
            <person name="Gonzalez-Halphen D."/>
            <person name="Hallmann A."/>
            <person name="Hanikenne M."/>
            <person name="Hippler M."/>
            <person name="Inwood W."/>
            <person name="Jabbari K."/>
            <person name="Kalanon M."/>
            <person name="Kuras R."/>
            <person name="Lefebvre P.A."/>
            <person name="Lemaire S.D."/>
            <person name="Lobanov A.V."/>
            <person name="Lohr M."/>
            <person name="Manuell A."/>
            <person name="Meier I."/>
            <person name="Mets L."/>
            <person name="Mittag M."/>
            <person name="Mittelmeier T."/>
            <person name="Moroney J.V."/>
            <person name="Moseley J."/>
            <person name="Napoli C."/>
            <person name="Nedelcu A.M."/>
            <person name="Niyogi K."/>
            <person name="Novoselov S.V."/>
            <person name="Paulsen I.T."/>
            <person name="Pazour G."/>
            <person name="Purton S."/>
            <person name="Ral J.P."/>
            <person name="Riano-Pachon D.M."/>
            <person name="Riekhof W."/>
            <person name="Rymarquis L."/>
            <person name="Schroda M."/>
            <person name="Stern D."/>
            <person name="Umen J."/>
            <person name="Willows R."/>
            <person name="Wilson N."/>
            <person name="Zimmer S.L."/>
            <person name="Allmer J."/>
            <person name="Balk J."/>
            <person name="Bisova K."/>
            <person name="Chen C.J."/>
            <person name="Elias M."/>
            <person name="Gendler K."/>
            <person name="Hauser C."/>
            <person name="Lamb M.R."/>
            <person name="Ledford H."/>
            <person name="Long J.C."/>
            <person name="Minagawa J."/>
            <person name="Page M.D."/>
            <person name="Pan J."/>
            <person name="Pootakham W."/>
            <person name="Roje S."/>
            <person name="Rose A."/>
            <person name="Stahlberg E."/>
            <person name="Terauchi A.M."/>
            <person name="Yang P."/>
            <person name="Ball S."/>
            <person name="Bowler C."/>
            <person name="Dieckmann C.L."/>
            <person name="Gladyshev V.N."/>
            <person name="Green P."/>
            <person name="Jorgensen R."/>
            <person name="Mayfield S."/>
            <person name="Mueller-Roeber B."/>
            <person name="Rajamani S."/>
            <person name="Sayre R.T."/>
            <person name="Brokstein P."/>
            <person name="Dubchak I."/>
            <person name="Goodstein D."/>
            <person name="Hornick L."/>
            <person name="Huang Y.W."/>
            <person name="Jhaveri J."/>
            <person name="Luo Y."/>
            <person name="Martinez D."/>
            <person name="Ngau W.C."/>
            <person name="Otillar B."/>
            <person name="Poliakov A."/>
            <person name="Porter A."/>
            <person name="Szajkowski L."/>
            <person name="Werner G."/>
            <person name="Zhou K."/>
            <person name="Grigoriev I.V."/>
            <person name="Rokhsar D.S."/>
            <person name="Grossman A.R."/>
        </authorList>
    </citation>
    <scope>NUCLEOTIDE SEQUENCE [LARGE SCALE GENOMIC DNA]</scope>
    <source>
        <strain evidence="3">CC-503</strain>
    </source>
</reference>
<organism evidence="2 3">
    <name type="scientific">Chlamydomonas reinhardtii</name>
    <name type="common">Chlamydomonas smithii</name>
    <dbReference type="NCBI Taxonomy" id="3055"/>
    <lineage>
        <taxon>Eukaryota</taxon>
        <taxon>Viridiplantae</taxon>
        <taxon>Chlorophyta</taxon>
        <taxon>core chlorophytes</taxon>
        <taxon>Chlorophyceae</taxon>
        <taxon>CS clade</taxon>
        <taxon>Chlamydomonadales</taxon>
        <taxon>Chlamydomonadaceae</taxon>
        <taxon>Chlamydomonas</taxon>
    </lineage>
</organism>
<feature type="region of interest" description="Disordered" evidence="1">
    <location>
        <begin position="28"/>
        <end position="60"/>
    </location>
</feature>